<sequence>MNDTAREMAEGTARLLSLMRRWENAATTGCDTDVKRAALLSFLEQICGELREVDVGRTELQESREQLAREMAEVEQGREKLKADNEALVSRMHTLEAYSKGLETQKQEIERTATAQAEARARLDERSRLIQGQMMPVEEGVRNLRLSMDDSFGILGMSHRKLIDEFKSSTEDQRSREHEQTEVNRRREEEQKEDRRRCEEERKTDTAAIVGGLVQIYDSMGTMAQEQTALKEETLAKIDSLVDDWVIDRQELEMKIRELTRERDDALFNLSVCKFELKQSKELNDKQANILEEAADLRIKVNEMEPKAEELDQVQVMLEETLEGRGNGSGSAEAVSVVQLIANVKTERQKSVEEAEQLRKQVEELTEQVFESRRIDMDEVMKRTDVLDESRPNMKRKANGAQPEAASENPPKRQRQNTRLEWRNKIDALSSFMLANMPVPDSDGSVSALRAMHLILGAAADLSMLEQLDQWLDEAVEGRWYCFDEVLRAFSSDAEIDGNGCFRHHSSGLLEQTAYHQLA</sequence>
<dbReference type="OrthoDB" id="4713858at2759"/>
<feature type="coiled-coil region" evidence="1">
    <location>
        <begin position="242"/>
        <end position="300"/>
    </location>
</feature>
<comment type="caution">
    <text evidence="3">The sequence shown here is derived from an EMBL/GenBank/DDBJ whole genome shotgun (WGS) entry which is preliminary data.</text>
</comment>
<accession>A0A553I1M8</accession>
<keyword evidence="1" id="KW-0175">Coiled coil</keyword>
<evidence type="ECO:0000256" key="2">
    <source>
        <dbReference type="SAM" id="MobiDB-lite"/>
    </source>
</evidence>
<evidence type="ECO:0000313" key="4">
    <source>
        <dbReference type="Proteomes" id="UP000319160"/>
    </source>
</evidence>
<feature type="region of interest" description="Disordered" evidence="2">
    <location>
        <begin position="166"/>
        <end position="203"/>
    </location>
</feature>
<evidence type="ECO:0000313" key="3">
    <source>
        <dbReference type="EMBL" id="TRX94115.1"/>
    </source>
</evidence>
<protein>
    <submittedName>
        <fullName evidence="3">Uncharacterized protein</fullName>
    </submittedName>
</protein>
<dbReference type="AlphaFoldDB" id="A0A553I1M8"/>
<gene>
    <name evidence="3" type="ORF">FHL15_004883</name>
</gene>
<evidence type="ECO:0000256" key="1">
    <source>
        <dbReference type="SAM" id="Coils"/>
    </source>
</evidence>
<feature type="coiled-coil region" evidence="1">
    <location>
        <begin position="341"/>
        <end position="375"/>
    </location>
</feature>
<reference evidence="4" key="1">
    <citation type="submission" date="2019-06" db="EMBL/GenBank/DDBJ databases">
        <title>Draft genome sequence of the griseofulvin-producing fungus Xylaria cubensis strain G536.</title>
        <authorList>
            <person name="Mead M.E."/>
            <person name="Raja H.A."/>
            <person name="Steenwyk J.L."/>
            <person name="Knowles S.L."/>
            <person name="Oberlies N.H."/>
            <person name="Rokas A."/>
        </authorList>
    </citation>
    <scope>NUCLEOTIDE SEQUENCE [LARGE SCALE GENOMIC DNA]</scope>
    <source>
        <strain evidence="4">G536</strain>
    </source>
</reference>
<dbReference type="EMBL" id="VFLP01000024">
    <property type="protein sequence ID" value="TRX94115.1"/>
    <property type="molecule type" value="Genomic_DNA"/>
</dbReference>
<name>A0A553I1M8_9PEZI</name>
<feature type="coiled-coil region" evidence="1">
    <location>
        <begin position="57"/>
        <end position="91"/>
    </location>
</feature>
<keyword evidence="4" id="KW-1185">Reference proteome</keyword>
<organism evidence="3 4">
    <name type="scientific">Xylaria flabelliformis</name>
    <dbReference type="NCBI Taxonomy" id="2512241"/>
    <lineage>
        <taxon>Eukaryota</taxon>
        <taxon>Fungi</taxon>
        <taxon>Dikarya</taxon>
        <taxon>Ascomycota</taxon>
        <taxon>Pezizomycotina</taxon>
        <taxon>Sordariomycetes</taxon>
        <taxon>Xylariomycetidae</taxon>
        <taxon>Xylariales</taxon>
        <taxon>Xylariaceae</taxon>
        <taxon>Xylaria</taxon>
    </lineage>
</organism>
<dbReference type="Proteomes" id="UP000319160">
    <property type="component" value="Unassembled WGS sequence"/>
</dbReference>
<proteinExistence type="predicted"/>
<feature type="region of interest" description="Disordered" evidence="2">
    <location>
        <begin position="387"/>
        <end position="419"/>
    </location>
</feature>